<evidence type="ECO:0000313" key="3">
    <source>
        <dbReference type="Proteomes" id="UP000191056"/>
    </source>
</evidence>
<dbReference type="AlphaFoldDB" id="A0A1V4IZH9"/>
<evidence type="ECO:0000313" key="1">
    <source>
        <dbReference type="EMBL" id="MVX64117.1"/>
    </source>
</evidence>
<name>A0A1V4IZH9_9CLOT</name>
<dbReference type="PANTHER" id="PTHR13061">
    <property type="entry name" value="DYNACTIN SUBUNIT P25"/>
    <property type="match status" value="1"/>
</dbReference>
<dbReference type="EC" id="2.3.1.89" evidence="2"/>
<gene>
    <name evidence="2" type="primary">dapH_1</name>
    <name evidence="2" type="ORF">CLCHR_08750</name>
    <name evidence="1" type="ORF">GKZ28_10490</name>
</gene>
<dbReference type="InterPro" id="IPR011004">
    <property type="entry name" value="Trimer_LpxA-like_sf"/>
</dbReference>
<dbReference type="Proteomes" id="UP000191056">
    <property type="component" value="Unassembled WGS sequence"/>
</dbReference>
<dbReference type="SUPFAM" id="SSF51161">
    <property type="entry name" value="Trimeric LpxA-like enzymes"/>
    <property type="match status" value="1"/>
</dbReference>
<reference evidence="1" key="2">
    <citation type="submission" date="2019-12" db="EMBL/GenBank/DDBJ databases">
        <title>Microbes associate with the intestines of laboratory mice.</title>
        <authorList>
            <person name="Navarre W."/>
            <person name="Wong E."/>
        </authorList>
    </citation>
    <scope>NUCLEOTIDE SEQUENCE</scope>
    <source>
        <strain evidence="1">NM79_F5</strain>
    </source>
</reference>
<dbReference type="Pfam" id="PF00132">
    <property type="entry name" value="Hexapep"/>
    <property type="match status" value="1"/>
</dbReference>
<reference evidence="2 3" key="1">
    <citation type="submission" date="2017-03" db="EMBL/GenBank/DDBJ databases">
        <title>Genome sequence of Clostridium chromiireducens DSM 23318.</title>
        <authorList>
            <person name="Poehlein A."/>
            <person name="Daniel R."/>
        </authorList>
    </citation>
    <scope>NUCLEOTIDE SEQUENCE [LARGE SCALE GENOMIC DNA]</scope>
    <source>
        <strain evidence="2 3">DSM 23318</strain>
    </source>
</reference>
<dbReference type="Proteomes" id="UP000656077">
    <property type="component" value="Unassembled WGS sequence"/>
</dbReference>
<dbReference type="Gene3D" id="2.160.10.10">
    <property type="entry name" value="Hexapeptide repeat proteins"/>
    <property type="match status" value="1"/>
</dbReference>
<dbReference type="EMBL" id="WSRQ01000014">
    <property type="protein sequence ID" value="MVX64117.1"/>
    <property type="molecule type" value="Genomic_DNA"/>
</dbReference>
<evidence type="ECO:0000313" key="2">
    <source>
        <dbReference type="EMBL" id="OPJ65299.1"/>
    </source>
</evidence>
<protein>
    <submittedName>
        <fullName evidence="2">2,3,4,5-tetrahydropyridine-2,6-dicarboxylate N-acetyltransferase</fullName>
        <ecNumber evidence="2">2.3.1.89</ecNumber>
    </submittedName>
    <submittedName>
        <fullName evidence="1">Gamma carbonic anhydrase family protein</fullName>
    </submittedName>
</protein>
<keyword evidence="2" id="KW-0808">Transferase</keyword>
<dbReference type="InterPro" id="IPR001451">
    <property type="entry name" value="Hexapep"/>
</dbReference>
<comment type="caution">
    <text evidence="2">The sequence shown here is derived from an EMBL/GenBank/DDBJ whole genome shotgun (WGS) entry which is preliminary data.</text>
</comment>
<dbReference type="STRING" id="225345.CLCHR_08750"/>
<dbReference type="InterPro" id="IPR050484">
    <property type="entry name" value="Transf_Hexapept/Carb_Anhydrase"/>
</dbReference>
<organism evidence="2 3">
    <name type="scientific">Clostridium chromiireducens</name>
    <dbReference type="NCBI Taxonomy" id="225345"/>
    <lineage>
        <taxon>Bacteria</taxon>
        <taxon>Bacillati</taxon>
        <taxon>Bacillota</taxon>
        <taxon>Clostridia</taxon>
        <taxon>Eubacteriales</taxon>
        <taxon>Clostridiaceae</taxon>
        <taxon>Clostridium</taxon>
    </lineage>
</organism>
<keyword evidence="3" id="KW-1185">Reference proteome</keyword>
<dbReference type="PANTHER" id="PTHR13061:SF29">
    <property type="entry name" value="GAMMA CARBONIC ANHYDRASE-LIKE 1, MITOCHONDRIAL-RELATED"/>
    <property type="match status" value="1"/>
</dbReference>
<dbReference type="GO" id="GO:0047200">
    <property type="term" value="F:tetrahydrodipicolinate N-acetyltransferase activity"/>
    <property type="evidence" value="ECO:0007669"/>
    <property type="project" value="UniProtKB-EC"/>
</dbReference>
<dbReference type="EMBL" id="MZGT01000009">
    <property type="protein sequence ID" value="OPJ65299.1"/>
    <property type="molecule type" value="Genomic_DNA"/>
</dbReference>
<accession>A0A1V4IZH9</accession>
<dbReference type="CDD" id="cd04645">
    <property type="entry name" value="LbH_gamma_CA_like"/>
    <property type="match status" value="1"/>
</dbReference>
<proteinExistence type="predicted"/>
<keyword evidence="2" id="KW-0012">Acyltransferase</keyword>
<dbReference type="InterPro" id="IPR047324">
    <property type="entry name" value="LbH_gamma_CA-like"/>
</dbReference>
<dbReference type="RefSeq" id="WP_079438467.1">
    <property type="nucleotide sequence ID" value="NZ_JBLZIA010000003.1"/>
</dbReference>
<dbReference type="OrthoDB" id="9803036at2"/>
<sequence>MIKNFKSKKPNLDNELYIAETAVVIGDVTLKRNTNIWFGAVLRGDDEPITIGENTNIQENCVVHVDHGNNVVIGDGCTIGHGAIIHGCSLKNNVLVGMGAIILNGAKIGNNTIIGAGSLVTQNKEFEDGVLILGNPAKVIRKLSEEEIEKIRESALHYVEISKEFK</sequence>